<dbReference type="EMBL" id="JAPEUV010000114">
    <property type="protein sequence ID" value="KAJ4332569.1"/>
    <property type="molecule type" value="Genomic_DNA"/>
</dbReference>
<comment type="caution">
    <text evidence="1">The sequence shown here is derived from an EMBL/GenBank/DDBJ whole genome shotgun (WGS) entry which is preliminary data.</text>
</comment>
<dbReference type="AlphaFoldDB" id="A0A9W8WUD2"/>
<organism evidence="1 2">
    <name type="scientific">Didymella glomerata</name>
    <dbReference type="NCBI Taxonomy" id="749621"/>
    <lineage>
        <taxon>Eukaryota</taxon>
        <taxon>Fungi</taxon>
        <taxon>Dikarya</taxon>
        <taxon>Ascomycota</taxon>
        <taxon>Pezizomycotina</taxon>
        <taxon>Dothideomycetes</taxon>
        <taxon>Pleosporomycetidae</taxon>
        <taxon>Pleosporales</taxon>
        <taxon>Pleosporineae</taxon>
        <taxon>Didymellaceae</taxon>
        <taxon>Didymella</taxon>
    </lineage>
</organism>
<accession>A0A9W8WUD2</accession>
<gene>
    <name evidence="1" type="ORF">N0V87_008262</name>
</gene>
<evidence type="ECO:0000313" key="1">
    <source>
        <dbReference type="EMBL" id="KAJ4332569.1"/>
    </source>
</evidence>
<protein>
    <submittedName>
        <fullName evidence="1">Uncharacterized protein</fullName>
    </submittedName>
</protein>
<reference evidence="1" key="1">
    <citation type="submission" date="2022-10" db="EMBL/GenBank/DDBJ databases">
        <title>Tapping the CABI collections for fungal endophytes: first genome assemblies for Collariella, Neodidymelliopsis, Ascochyta clinopodiicola, Didymella pomorum, Didymosphaeria variabile, Neocosmospora piperis and Neocucurbitaria cava.</title>
        <authorList>
            <person name="Hill R."/>
        </authorList>
    </citation>
    <scope>NUCLEOTIDE SEQUENCE</scope>
    <source>
        <strain evidence="1">IMI 360193</strain>
    </source>
</reference>
<name>A0A9W8WUD2_9PLEO</name>
<keyword evidence="2" id="KW-1185">Reference proteome</keyword>
<proteinExistence type="predicted"/>
<dbReference type="Proteomes" id="UP001140562">
    <property type="component" value="Unassembled WGS sequence"/>
</dbReference>
<evidence type="ECO:0000313" key="2">
    <source>
        <dbReference type="Proteomes" id="UP001140562"/>
    </source>
</evidence>
<sequence length="135" mass="15172">MPGASDGQFGQNRSQHTKNYLQGLLDQRAITLKAAEVKAAKGEMTAFDECPRVPFDVVLSLRLYPDLCKVYEAQQEKQHELVDLDNSARRRWHTRARQSPPPKPVTGNPLAEALGVFTAMRAEEKRTAQEEKAKP</sequence>